<gene>
    <name evidence="1" type="ORF">MNB_SM-7-827</name>
</gene>
<evidence type="ECO:0000313" key="1">
    <source>
        <dbReference type="EMBL" id="SFV60987.1"/>
    </source>
</evidence>
<sequence length="178" mass="20924">MSEKIEDIRLVPAPIELEYSEAATKPEEFEREYHRLSESDDDPIGQWLKLAKARGETSETDTVLLNLIVELHRKVDKLEALLKNEKPKRVVLTHKAHIDSIGYEHFKIKTPNFKEGTLYYGRIAMPVHPKRDVAVYFKALSSQIAKIEKMHERDIKEWNSYVAARERVLIREMKEKRR</sequence>
<reference evidence="1" key="1">
    <citation type="submission" date="2016-10" db="EMBL/GenBank/DDBJ databases">
        <authorList>
            <person name="de Groot N.N."/>
        </authorList>
    </citation>
    <scope>NUCLEOTIDE SEQUENCE</scope>
</reference>
<dbReference type="EMBL" id="FPHB01000048">
    <property type="protein sequence ID" value="SFV60987.1"/>
    <property type="molecule type" value="Genomic_DNA"/>
</dbReference>
<proteinExistence type="predicted"/>
<name>A0A1W1C5J0_9ZZZZ</name>
<organism evidence="1">
    <name type="scientific">hydrothermal vent metagenome</name>
    <dbReference type="NCBI Taxonomy" id="652676"/>
    <lineage>
        <taxon>unclassified sequences</taxon>
        <taxon>metagenomes</taxon>
        <taxon>ecological metagenomes</taxon>
    </lineage>
</organism>
<dbReference type="AlphaFoldDB" id="A0A1W1C5J0"/>
<protein>
    <submittedName>
        <fullName evidence="1">Uncharacterized protein</fullName>
    </submittedName>
</protein>
<accession>A0A1W1C5J0</accession>